<dbReference type="FunFam" id="4.10.95.10:FF:000001">
    <property type="entry name" value="Cytochrome c oxidase subunit 6A, mitochondrial"/>
    <property type="match status" value="1"/>
</dbReference>
<feature type="region of interest" description="Disordered" evidence="13">
    <location>
        <begin position="244"/>
        <end position="266"/>
    </location>
</feature>
<accession>A0A803TBV5</accession>
<name>A0A803TBV5_ANOCA</name>
<dbReference type="GO" id="GO:0005743">
    <property type="term" value="C:mitochondrial inner membrane"/>
    <property type="evidence" value="ECO:0007669"/>
    <property type="project" value="UniProtKB-SubCell"/>
</dbReference>
<evidence type="ECO:0000256" key="13">
    <source>
        <dbReference type="SAM" id="MobiDB-lite"/>
    </source>
</evidence>
<evidence type="ECO:0000256" key="8">
    <source>
        <dbReference type="ARBA" id="ARBA00023002"/>
    </source>
</evidence>
<dbReference type="GO" id="GO:0006123">
    <property type="term" value="P:mitochondrial electron transport, cytochrome c to oxygen"/>
    <property type="evidence" value="ECO:0000318"/>
    <property type="project" value="GO_Central"/>
</dbReference>
<dbReference type="InterPro" id="IPR001349">
    <property type="entry name" value="Cyt_c_oxidase_su6a"/>
</dbReference>
<keyword evidence="10 12" id="KW-0472">Membrane</keyword>
<dbReference type="Ensembl" id="ENSACAT00000038676.1">
    <property type="protein sequence ID" value="ENSACAP00000032695.1"/>
    <property type="gene ID" value="ENSACAG00000044158.1"/>
</dbReference>
<evidence type="ECO:0000256" key="9">
    <source>
        <dbReference type="ARBA" id="ARBA00023128"/>
    </source>
</evidence>
<reference evidence="14" key="2">
    <citation type="submission" date="2025-08" db="UniProtKB">
        <authorList>
            <consortium name="Ensembl"/>
        </authorList>
    </citation>
    <scope>IDENTIFICATION</scope>
</reference>
<dbReference type="GO" id="GO:0016491">
    <property type="term" value="F:oxidoreductase activity"/>
    <property type="evidence" value="ECO:0007669"/>
    <property type="project" value="UniProtKB-KW"/>
</dbReference>
<organism evidence="14 15">
    <name type="scientific">Anolis carolinensis</name>
    <name type="common">Green anole</name>
    <name type="synonym">American chameleon</name>
    <dbReference type="NCBI Taxonomy" id="28377"/>
    <lineage>
        <taxon>Eukaryota</taxon>
        <taxon>Metazoa</taxon>
        <taxon>Chordata</taxon>
        <taxon>Craniata</taxon>
        <taxon>Vertebrata</taxon>
        <taxon>Euteleostomi</taxon>
        <taxon>Lepidosauria</taxon>
        <taxon>Squamata</taxon>
        <taxon>Bifurcata</taxon>
        <taxon>Unidentata</taxon>
        <taxon>Episquamata</taxon>
        <taxon>Toxicofera</taxon>
        <taxon>Iguania</taxon>
        <taxon>Dactyloidae</taxon>
        <taxon>Anolis</taxon>
    </lineage>
</organism>
<evidence type="ECO:0000313" key="15">
    <source>
        <dbReference type="Proteomes" id="UP000001646"/>
    </source>
</evidence>
<keyword evidence="15" id="KW-1185">Reference proteome</keyword>
<keyword evidence="6" id="KW-0809">Transit peptide</keyword>
<dbReference type="PROSITE" id="PS01329">
    <property type="entry name" value="COX6A"/>
    <property type="match status" value="1"/>
</dbReference>
<protein>
    <recommendedName>
        <fullName evidence="12">Cytochrome c oxidase subunit</fullName>
    </recommendedName>
    <alternativeName>
        <fullName evidence="12">Cytochrome c oxidase polypeptide VIa</fullName>
    </alternativeName>
</protein>
<dbReference type="PANTHER" id="PTHR11504:SF0">
    <property type="entry name" value="CYTOCHROME C OXIDASE SUBUNIT"/>
    <property type="match status" value="1"/>
</dbReference>
<evidence type="ECO:0000256" key="6">
    <source>
        <dbReference type="ARBA" id="ARBA00022946"/>
    </source>
</evidence>
<reference evidence="14" key="3">
    <citation type="submission" date="2025-09" db="UniProtKB">
        <authorList>
            <consortium name="Ensembl"/>
        </authorList>
    </citation>
    <scope>IDENTIFICATION</scope>
</reference>
<dbReference type="Gene3D" id="4.10.95.10">
    <property type="entry name" value="Cytochrome c oxidase, subunit VIa"/>
    <property type="match status" value="1"/>
</dbReference>
<evidence type="ECO:0000256" key="10">
    <source>
        <dbReference type="ARBA" id="ARBA00023136"/>
    </source>
</evidence>
<evidence type="ECO:0000313" key="14">
    <source>
        <dbReference type="Ensembl" id="ENSACAP00000032695.1"/>
    </source>
</evidence>
<dbReference type="Proteomes" id="UP000001646">
    <property type="component" value="Unplaced"/>
</dbReference>
<dbReference type="GO" id="GO:0045277">
    <property type="term" value="C:respiratory chain complex IV"/>
    <property type="evidence" value="ECO:0000318"/>
    <property type="project" value="GO_Central"/>
</dbReference>
<evidence type="ECO:0000256" key="1">
    <source>
        <dbReference type="ARBA" id="ARBA00004434"/>
    </source>
</evidence>
<dbReference type="GeneTree" id="ENSGT00940000162257"/>
<keyword evidence="7" id="KW-1133">Transmembrane helix</keyword>
<dbReference type="InParanoid" id="A0A803TBV5"/>
<keyword evidence="4" id="KW-0812">Transmembrane</keyword>
<proteinExistence type="inferred from homology"/>
<gene>
    <name evidence="14" type="primary">LOC100557181</name>
</gene>
<dbReference type="Pfam" id="PF02046">
    <property type="entry name" value="COX6A"/>
    <property type="match status" value="1"/>
</dbReference>
<comment type="similarity">
    <text evidence="3 11">Belongs to the cytochrome c oxidase subunit 6A family.</text>
</comment>
<dbReference type="GO" id="GO:0030234">
    <property type="term" value="F:enzyme regulator activity"/>
    <property type="evidence" value="ECO:0000318"/>
    <property type="project" value="GO_Central"/>
</dbReference>
<dbReference type="InterPro" id="IPR036418">
    <property type="entry name" value="Cyt_c_oxidase_su6a_sf"/>
</dbReference>
<dbReference type="AlphaFoldDB" id="A0A803TBV5"/>
<keyword evidence="9 12" id="KW-0496">Mitochondrion</keyword>
<sequence length="266" mass="29538">MISLMPVLKEITSPTSMLKYPDRWSIGPFWRWDFLSVLGALTINRPQESKGGERMMPSNWDSSQPGRDLDFSPMCWVMAFLDAVQAELCLSLGFIGQAGSDGQQCLVSGGRGKRVVLKGLHRKGKGKDNRHNVKGTRPPSWTPSDQRDYSSSVASNMIPWWRATQLVAQRRTLATAAAGGHQGGGSGGRTWKILSFVVALPGVAVCMLNVWLQQSNHPHERPEFIPYHHLRIRTKPFPWGDGNHSLFHNPHTNPLPTGYEDGGGHH</sequence>
<dbReference type="CDD" id="cd00925">
    <property type="entry name" value="Cyt_c_Oxidase_VIa"/>
    <property type="match status" value="1"/>
</dbReference>
<evidence type="ECO:0000256" key="11">
    <source>
        <dbReference type="RuleBase" id="RU004396"/>
    </source>
</evidence>
<keyword evidence="8" id="KW-0560">Oxidoreductase</keyword>
<evidence type="ECO:0000256" key="4">
    <source>
        <dbReference type="ARBA" id="ARBA00022692"/>
    </source>
</evidence>
<evidence type="ECO:0000256" key="3">
    <source>
        <dbReference type="ARBA" id="ARBA00005553"/>
    </source>
</evidence>
<dbReference type="UniPathway" id="UPA00705"/>
<keyword evidence="5 12" id="KW-0999">Mitochondrion inner membrane</keyword>
<feature type="region of interest" description="Disordered" evidence="13">
    <location>
        <begin position="122"/>
        <end position="148"/>
    </location>
</feature>
<comment type="pathway">
    <text evidence="2">Energy metabolism; oxidative phosphorylation.</text>
</comment>
<evidence type="ECO:0000256" key="5">
    <source>
        <dbReference type="ARBA" id="ARBA00022792"/>
    </source>
</evidence>
<evidence type="ECO:0000256" key="7">
    <source>
        <dbReference type="ARBA" id="ARBA00022989"/>
    </source>
</evidence>
<dbReference type="SUPFAM" id="SSF81411">
    <property type="entry name" value="Mitochondrial cytochrome c oxidase subunit VIa"/>
    <property type="match status" value="1"/>
</dbReference>
<reference evidence="14" key="1">
    <citation type="submission" date="2009-12" db="EMBL/GenBank/DDBJ databases">
        <title>The Genome Sequence of Anolis carolinensis (Green Anole Lizard).</title>
        <authorList>
            <consortium name="The Genome Sequencing Platform"/>
            <person name="Di Palma F."/>
            <person name="Alfoldi J."/>
            <person name="Heiman D."/>
            <person name="Young S."/>
            <person name="Grabherr M."/>
            <person name="Johnson J."/>
            <person name="Lander E.S."/>
            <person name="Lindblad-Toh K."/>
        </authorList>
    </citation>
    <scope>NUCLEOTIDE SEQUENCE [LARGE SCALE GENOMIC DNA]</scope>
    <source>
        <strain evidence="14">JBL SC #1</strain>
    </source>
</reference>
<evidence type="ECO:0000256" key="2">
    <source>
        <dbReference type="ARBA" id="ARBA00004673"/>
    </source>
</evidence>
<dbReference type="PANTHER" id="PTHR11504">
    <property type="entry name" value="CYTOCHROME C OXIDASE POLYPEPTIDE VIA"/>
    <property type="match status" value="1"/>
</dbReference>
<evidence type="ECO:0000256" key="12">
    <source>
        <dbReference type="RuleBase" id="RU004397"/>
    </source>
</evidence>
<comment type="subcellular location">
    <subcellularLocation>
        <location evidence="1">Mitochondrion inner membrane</location>
        <topology evidence="1">Single-pass membrane protein</topology>
    </subcellularLocation>
</comment>
<dbReference type="InterPro" id="IPR018507">
    <property type="entry name" value="Cyt_c_oxidase_su6a_CS"/>
</dbReference>